<dbReference type="EMBL" id="JAJSOF020000011">
    <property type="protein sequence ID" value="KAJ4444239.1"/>
    <property type="molecule type" value="Genomic_DNA"/>
</dbReference>
<gene>
    <name evidence="1" type="ORF">ANN_06030</name>
</gene>
<dbReference type="Proteomes" id="UP001148838">
    <property type="component" value="Unassembled WGS sequence"/>
</dbReference>
<evidence type="ECO:0000313" key="2">
    <source>
        <dbReference type="Proteomes" id="UP001148838"/>
    </source>
</evidence>
<proteinExistence type="predicted"/>
<protein>
    <recommendedName>
        <fullName evidence="3">Reverse transcriptase domain-containing protein</fullName>
    </recommendedName>
</protein>
<comment type="caution">
    <text evidence="1">The sequence shown here is derived from an EMBL/GenBank/DDBJ whole genome shotgun (WGS) entry which is preliminary data.</text>
</comment>
<sequence>MTPRSLTRQKRTFPCCTSPSFPVVFVIQRKFQLHTEPRPQIVSSTELLSIVRSRNMFAFSSDETAFNIESYFRTVELNGLHQLLVYADDVNMLGENRQTIRENTGILLEASKEIGLEVNPEKIKYMIMSRDENIVRNGNIKIGNLSFEEDSNSGGFISYHRFNIKEEIMDENVLQMETTSK</sequence>
<evidence type="ECO:0008006" key="3">
    <source>
        <dbReference type="Google" id="ProtNLM"/>
    </source>
</evidence>
<accession>A0ABQ8TCF1</accession>
<reference evidence="1 2" key="1">
    <citation type="journal article" date="2022" name="Allergy">
        <title>Genome assembly and annotation of Periplaneta americana reveal a comprehensive cockroach allergen profile.</title>
        <authorList>
            <person name="Wang L."/>
            <person name="Xiong Q."/>
            <person name="Saelim N."/>
            <person name="Wang L."/>
            <person name="Nong W."/>
            <person name="Wan A.T."/>
            <person name="Shi M."/>
            <person name="Liu X."/>
            <person name="Cao Q."/>
            <person name="Hui J.H.L."/>
            <person name="Sookrung N."/>
            <person name="Leung T.F."/>
            <person name="Tungtrongchitr A."/>
            <person name="Tsui S.K.W."/>
        </authorList>
    </citation>
    <scope>NUCLEOTIDE SEQUENCE [LARGE SCALE GENOMIC DNA]</scope>
    <source>
        <strain evidence="1">PWHHKU_190912</strain>
    </source>
</reference>
<evidence type="ECO:0000313" key="1">
    <source>
        <dbReference type="EMBL" id="KAJ4444239.1"/>
    </source>
</evidence>
<name>A0ABQ8TCF1_PERAM</name>
<keyword evidence="2" id="KW-1185">Reference proteome</keyword>
<organism evidence="1 2">
    <name type="scientific">Periplaneta americana</name>
    <name type="common">American cockroach</name>
    <name type="synonym">Blatta americana</name>
    <dbReference type="NCBI Taxonomy" id="6978"/>
    <lineage>
        <taxon>Eukaryota</taxon>
        <taxon>Metazoa</taxon>
        <taxon>Ecdysozoa</taxon>
        <taxon>Arthropoda</taxon>
        <taxon>Hexapoda</taxon>
        <taxon>Insecta</taxon>
        <taxon>Pterygota</taxon>
        <taxon>Neoptera</taxon>
        <taxon>Polyneoptera</taxon>
        <taxon>Dictyoptera</taxon>
        <taxon>Blattodea</taxon>
        <taxon>Blattoidea</taxon>
        <taxon>Blattidae</taxon>
        <taxon>Blattinae</taxon>
        <taxon>Periplaneta</taxon>
    </lineage>
</organism>